<dbReference type="RefSeq" id="WP_123615103.1">
    <property type="nucleotide sequence ID" value="NZ_CAXHQF010000043.1"/>
</dbReference>
<dbReference type="AlphaFoldDB" id="A0A4P7W2V3"/>
<organism evidence="3 4">
    <name type="scientific">Duncaniella dubosii</name>
    <dbReference type="NCBI Taxonomy" id="2518971"/>
    <lineage>
        <taxon>Bacteria</taxon>
        <taxon>Pseudomonadati</taxon>
        <taxon>Bacteroidota</taxon>
        <taxon>Bacteroidia</taxon>
        <taxon>Bacteroidales</taxon>
        <taxon>Muribaculaceae</taxon>
        <taxon>Duncaniella</taxon>
    </lineage>
</organism>
<sequence>MKFLEKRIGRIIDLIFCLVFIPIIFVLGSMDYWIYYSPEFTYLLIAWLYVSYFIIRLFNIPKLFIERKYVFIALIIGVLICCDYILTLYRLPEVTFNAYSLTELYHRIQTASLSQTVWLMCSLVMGYAVSMSFIQELYHQLLLKKDVEFQKNNAQLAVYKAQINPHFLFNTLNSIYSLIIGTSEKAEDAFIKFIDIVKYTYTGVGHDKVALKEEIAYINNYIDLQKLRLNHHTSVDWRCDVDDENEQIPPMIMITFLENVFKYGISANKDCTVLIELSLKNGLLEFRTENRVMKRRGESRHQPVGIENCRARLDSLFPGRYTLTAEERDGLFNVYMKIQLS</sequence>
<feature type="domain" description="Signal transduction histidine kinase internal region" evidence="2">
    <location>
        <begin position="154"/>
        <end position="231"/>
    </location>
</feature>
<dbReference type="Proteomes" id="UP000297149">
    <property type="component" value="Chromosome"/>
</dbReference>
<evidence type="ECO:0000313" key="3">
    <source>
        <dbReference type="EMBL" id="QCD42316.1"/>
    </source>
</evidence>
<feature type="transmembrane region" description="Helical" evidence="1">
    <location>
        <begin position="12"/>
        <end position="34"/>
    </location>
</feature>
<dbReference type="GO" id="GO:0016020">
    <property type="term" value="C:membrane"/>
    <property type="evidence" value="ECO:0007669"/>
    <property type="project" value="InterPro"/>
</dbReference>
<evidence type="ECO:0000256" key="1">
    <source>
        <dbReference type="SAM" id="Phobius"/>
    </source>
</evidence>
<keyword evidence="4" id="KW-1185">Reference proteome</keyword>
<keyword evidence="1" id="KW-0472">Membrane</keyword>
<reference evidence="4" key="1">
    <citation type="submission" date="2019-02" db="EMBL/GenBank/DDBJ databases">
        <title>Isolation and identification of novel species under the genus Muribaculum.</title>
        <authorList>
            <person name="Miyake S."/>
            <person name="Ding Y."/>
            <person name="Low A."/>
            <person name="Soh M."/>
            <person name="Seedorf H."/>
        </authorList>
    </citation>
    <scope>NUCLEOTIDE SEQUENCE [LARGE SCALE GENOMIC DNA]</scope>
    <source>
        <strain evidence="4">H5</strain>
    </source>
</reference>
<keyword evidence="1" id="KW-1133">Transmembrane helix</keyword>
<dbReference type="PANTHER" id="PTHR34220:SF7">
    <property type="entry name" value="SENSOR HISTIDINE KINASE YPDA"/>
    <property type="match status" value="1"/>
</dbReference>
<feature type="transmembrane region" description="Helical" evidence="1">
    <location>
        <begin position="111"/>
        <end position="134"/>
    </location>
</feature>
<evidence type="ECO:0000259" key="2">
    <source>
        <dbReference type="Pfam" id="PF06580"/>
    </source>
</evidence>
<dbReference type="Pfam" id="PF06580">
    <property type="entry name" value="His_kinase"/>
    <property type="match status" value="1"/>
</dbReference>
<protein>
    <submittedName>
        <fullName evidence="3">Histidine kinase</fullName>
    </submittedName>
</protein>
<evidence type="ECO:0000313" key="4">
    <source>
        <dbReference type="Proteomes" id="UP000297149"/>
    </source>
</evidence>
<keyword evidence="3" id="KW-0808">Transferase</keyword>
<dbReference type="PANTHER" id="PTHR34220">
    <property type="entry name" value="SENSOR HISTIDINE KINASE YPDA"/>
    <property type="match status" value="1"/>
</dbReference>
<dbReference type="EMBL" id="CP039396">
    <property type="protein sequence ID" value="QCD42316.1"/>
    <property type="molecule type" value="Genomic_DNA"/>
</dbReference>
<keyword evidence="1" id="KW-0812">Transmembrane</keyword>
<dbReference type="InterPro" id="IPR050640">
    <property type="entry name" value="Bact_2-comp_sensor_kinase"/>
</dbReference>
<keyword evidence="3" id="KW-0418">Kinase</keyword>
<feature type="transmembrane region" description="Helical" evidence="1">
    <location>
        <begin position="70"/>
        <end position="91"/>
    </location>
</feature>
<feature type="transmembrane region" description="Helical" evidence="1">
    <location>
        <begin position="40"/>
        <end position="58"/>
    </location>
</feature>
<dbReference type="GO" id="GO:0000155">
    <property type="term" value="F:phosphorelay sensor kinase activity"/>
    <property type="evidence" value="ECO:0007669"/>
    <property type="project" value="InterPro"/>
</dbReference>
<dbReference type="Gene3D" id="3.30.565.10">
    <property type="entry name" value="Histidine kinase-like ATPase, C-terminal domain"/>
    <property type="match status" value="1"/>
</dbReference>
<dbReference type="KEGG" id="ddb:E7747_08500"/>
<proteinExistence type="predicted"/>
<dbReference type="InterPro" id="IPR036890">
    <property type="entry name" value="HATPase_C_sf"/>
</dbReference>
<name>A0A4P7W2V3_9BACT</name>
<dbReference type="InterPro" id="IPR010559">
    <property type="entry name" value="Sig_transdc_His_kin_internal"/>
</dbReference>
<accession>A0A4P7W2V3</accession>
<gene>
    <name evidence="3" type="ORF">E7747_08500</name>
</gene>